<evidence type="ECO:0000259" key="2">
    <source>
        <dbReference type="PROSITE" id="PS51677"/>
    </source>
</evidence>
<dbReference type="PROSITE" id="PS51677">
    <property type="entry name" value="NODB"/>
    <property type="match status" value="1"/>
</dbReference>
<feature type="domain" description="NodB homology" evidence="2">
    <location>
        <begin position="1"/>
        <end position="89"/>
    </location>
</feature>
<sequence>MNDDKLPVIKKAGLKYGFSLEEKAVTPNSNDYYIPRILISDDAFEHLIKRWDGFHEKIRLELVYLRAIICAIIIITHLLTQITLNMKYGGWILSVTILHS</sequence>
<dbReference type="GO" id="GO:0016810">
    <property type="term" value="F:hydrolase activity, acting on carbon-nitrogen (but not peptide) bonds"/>
    <property type="evidence" value="ECO:0007669"/>
    <property type="project" value="InterPro"/>
</dbReference>
<proteinExistence type="predicted"/>
<dbReference type="AlphaFoldDB" id="A0A380EQ92"/>
<dbReference type="Proteomes" id="UP000254116">
    <property type="component" value="Unassembled WGS sequence"/>
</dbReference>
<keyword evidence="1" id="KW-0472">Membrane</keyword>
<name>A0A380EQ92_STAAU</name>
<dbReference type="EMBL" id="UHBY01000003">
    <property type="protein sequence ID" value="SUL38117.1"/>
    <property type="molecule type" value="Genomic_DNA"/>
</dbReference>
<feature type="transmembrane region" description="Helical" evidence="1">
    <location>
        <begin position="63"/>
        <end position="84"/>
    </location>
</feature>
<protein>
    <submittedName>
        <fullName evidence="3">Polysaccharide intercellular adhesin deacetylase icaB</fullName>
        <ecNumber evidence="3">3.5.1.-</ecNumber>
    </submittedName>
</protein>
<organism evidence="3 4">
    <name type="scientific">Staphylococcus aureus</name>
    <dbReference type="NCBI Taxonomy" id="1280"/>
    <lineage>
        <taxon>Bacteria</taxon>
        <taxon>Bacillati</taxon>
        <taxon>Bacillota</taxon>
        <taxon>Bacilli</taxon>
        <taxon>Bacillales</taxon>
        <taxon>Staphylococcaceae</taxon>
        <taxon>Staphylococcus</taxon>
    </lineage>
</organism>
<dbReference type="EC" id="3.5.1.-" evidence="3"/>
<accession>A0A380EQ92</accession>
<evidence type="ECO:0000256" key="1">
    <source>
        <dbReference type="SAM" id="Phobius"/>
    </source>
</evidence>
<reference evidence="3 4" key="1">
    <citation type="submission" date="2018-06" db="EMBL/GenBank/DDBJ databases">
        <authorList>
            <consortium name="Pathogen Informatics"/>
            <person name="Doyle S."/>
        </authorList>
    </citation>
    <scope>NUCLEOTIDE SEQUENCE [LARGE SCALE GENOMIC DNA]</scope>
    <source>
        <strain evidence="3 4">NCTC10702</strain>
    </source>
</reference>
<dbReference type="GO" id="GO:0005975">
    <property type="term" value="P:carbohydrate metabolic process"/>
    <property type="evidence" value="ECO:0007669"/>
    <property type="project" value="InterPro"/>
</dbReference>
<dbReference type="InterPro" id="IPR002509">
    <property type="entry name" value="NODB_dom"/>
</dbReference>
<evidence type="ECO:0000313" key="3">
    <source>
        <dbReference type="EMBL" id="SUL38117.1"/>
    </source>
</evidence>
<keyword evidence="3" id="KW-0378">Hydrolase</keyword>
<gene>
    <name evidence="3" type="primary">icaB_2</name>
    <name evidence="3" type="ORF">NCTC10702_04137</name>
</gene>
<keyword evidence="1" id="KW-1133">Transmembrane helix</keyword>
<evidence type="ECO:0000313" key="4">
    <source>
        <dbReference type="Proteomes" id="UP000254116"/>
    </source>
</evidence>
<keyword evidence="1" id="KW-0812">Transmembrane</keyword>